<dbReference type="Gene3D" id="1.20.890.10">
    <property type="entry name" value="cAMP-dependent protein kinase regulatory subunit, dimerization-anchoring domain"/>
    <property type="match status" value="1"/>
</dbReference>
<reference evidence="2" key="1">
    <citation type="submission" date="2013-12" db="EMBL/GenBank/DDBJ databases">
        <title>The Genome Sequence of Aphanomyces invadans NJM9701.</title>
        <authorList>
            <consortium name="The Broad Institute Genomics Platform"/>
            <person name="Russ C."/>
            <person name="Tyler B."/>
            <person name="van West P."/>
            <person name="Dieguez-Uribeondo J."/>
            <person name="Young S.K."/>
            <person name="Zeng Q."/>
            <person name="Gargeya S."/>
            <person name="Fitzgerald M."/>
            <person name="Abouelleil A."/>
            <person name="Alvarado L."/>
            <person name="Chapman S.B."/>
            <person name="Gainer-Dewar J."/>
            <person name="Goldberg J."/>
            <person name="Griggs A."/>
            <person name="Gujja S."/>
            <person name="Hansen M."/>
            <person name="Howarth C."/>
            <person name="Imamovic A."/>
            <person name="Ireland A."/>
            <person name="Larimer J."/>
            <person name="McCowan C."/>
            <person name="Murphy C."/>
            <person name="Pearson M."/>
            <person name="Poon T.W."/>
            <person name="Priest M."/>
            <person name="Roberts A."/>
            <person name="Saif S."/>
            <person name="Shea T."/>
            <person name="Sykes S."/>
            <person name="Wortman J."/>
            <person name="Nusbaum C."/>
            <person name="Birren B."/>
        </authorList>
    </citation>
    <scope>NUCLEOTIDE SEQUENCE [LARGE SCALE GENOMIC DNA]</scope>
    <source>
        <strain evidence="2">NJM9701</strain>
    </source>
</reference>
<dbReference type="EMBL" id="KI913957">
    <property type="protein sequence ID" value="ETW04577.1"/>
    <property type="molecule type" value="Genomic_DNA"/>
</dbReference>
<dbReference type="PANTHER" id="PTHR31932">
    <property type="entry name" value="TUBULIN POLYGLUTAMYLASE COMPLEX SUBUNIT 1"/>
    <property type="match status" value="1"/>
</dbReference>
<accession>A0A024UFB3</accession>
<dbReference type="Pfam" id="PF24480">
    <property type="entry name" value="TPGS1_C"/>
    <property type="match status" value="1"/>
</dbReference>
<gene>
    <name evidence="2" type="ORF">H310_03790</name>
</gene>
<dbReference type="PANTHER" id="PTHR31932:SF2">
    <property type="entry name" value="TUBULIN POLYGLUTAMYLASE COMPLEX SUBUNIT 1"/>
    <property type="match status" value="1"/>
</dbReference>
<dbReference type="STRING" id="157072.A0A024UFB3"/>
<feature type="domain" description="Tubulin polyglutamylase complex subunit 1-like C-terminal" evidence="1">
    <location>
        <begin position="79"/>
        <end position="182"/>
    </location>
</feature>
<protein>
    <recommendedName>
        <fullName evidence="1">Tubulin polyglutamylase complex subunit 1-like C-terminal domain-containing protein</fullName>
    </recommendedName>
</protein>
<organism evidence="2">
    <name type="scientific">Aphanomyces invadans</name>
    <dbReference type="NCBI Taxonomy" id="157072"/>
    <lineage>
        <taxon>Eukaryota</taxon>
        <taxon>Sar</taxon>
        <taxon>Stramenopiles</taxon>
        <taxon>Oomycota</taxon>
        <taxon>Saprolegniomycetes</taxon>
        <taxon>Saprolegniales</taxon>
        <taxon>Verrucalvaceae</taxon>
        <taxon>Aphanomyces</taxon>
    </lineage>
</organism>
<evidence type="ECO:0000313" key="2">
    <source>
        <dbReference type="EMBL" id="ETW04577.1"/>
    </source>
</evidence>
<sequence length="239" mass="25799">MSSKDVVGATKDLLKLPPEEFLHRTKATNVMQDAVNLVLEYRPEQPLTFLAKYFQMMCGDLSPVEISAFYIQSCGTVSNSSFEDTLVLAYHALKKHSDATGVELQAFQQLLHLLCEDIPCAPNAKLVQYLAPADASPSVSYAKFKHAIDVCLLYGEVISEGEDLFQSIDAANAGEIKTSVLISALEIAGASKTTTTIVQLVGHVRAVLERVTSNDANASISLGMFLATVAQVVLPIAFC</sequence>
<dbReference type="RefSeq" id="XP_008866015.1">
    <property type="nucleotide sequence ID" value="XM_008867793.1"/>
</dbReference>
<dbReference type="InterPro" id="IPR057632">
    <property type="entry name" value="TPGS1_C"/>
</dbReference>
<dbReference type="InterPro" id="IPR039235">
    <property type="entry name" value="TPGS1"/>
</dbReference>
<dbReference type="GO" id="GO:0008017">
    <property type="term" value="F:microtubule binding"/>
    <property type="evidence" value="ECO:0007669"/>
    <property type="project" value="TreeGrafter"/>
</dbReference>
<dbReference type="VEuPathDB" id="FungiDB:H310_03790"/>
<name>A0A024UFB3_9STRA</name>
<dbReference type="GeneID" id="20080840"/>
<dbReference type="OrthoDB" id="64214at2759"/>
<evidence type="ECO:0000259" key="1">
    <source>
        <dbReference type="Pfam" id="PF24480"/>
    </source>
</evidence>
<dbReference type="AlphaFoldDB" id="A0A024UFB3"/>
<proteinExistence type="predicted"/>